<evidence type="ECO:0000256" key="1">
    <source>
        <dbReference type="SAM" id="Phobius"/>
    </source>
</evidence>
<organism evidence="3 4">
    <name type="scientific">Tieghemiomyces parasiticus</name>
    <dbReference type="NCBI Taxonomy" id="78921"/>
    <lineage>
        <taxon>Eukaryota</taxon>
        <taxon>Fungi</taxon>
        <taxon>Fungi incertae sedis</taxon>
        <taxon>Zoopagomycota</taxon>
        <taxon>Kickxellomycotina</taxon>
        <taxon>Dimargaritomycetes</taxon>
        <taxon>Dimargaritales</taxon>
        <taxon>Dimargaritaceae</taxon>
        <taxon>Tieghemiomyces</taxon>
    </lineage>
</organism>
<proteinExistence type="predicted"/>
<dbReference type="Gene3D" id="2.60.40.10">
    <property type="entry name" value="Immunoglobulins"/>
    <property type="match status" value="1"/>
</dbReference>
<feature type="transmembrane region" description="Helical" evidence="1">
    <location>
        <begin position="144"/>
        <end position="164"/>
    </location>
</feature>
<accession>A0A9W8DWK7</accession>
<dbReference type="Proteomes" id="UP001150569">
    <property type="component" value="Unassembled WGS sequence"/>
</dbReference>
<dbReference type="SUPFAM" id="SSF49354">
    <property type="entry name" value="PapD-like"/>
    <property type="match status" value="1"/>
</dbReference>
<reference evidence="3" key="1">
    <citation type="submission" date="2022-07" db="EMBL/GenBank/DDBJ databases">
        <title>Phylogenomic reconstructions and comparative analyses of Kickxellomycotina fungi.</title>
        <authorList>
            <person name="Reynolds N.K."/>
            <person name="Stajich J.E."/>
            <person name="Barry K."/>
            <person name="Grigoriev I.V."/>
            <person name="Crous P."/>
            <person name="Smith M.E."/>
        </authorList>
    </citation>
    <scope>NUCLEOTIDE SEQUENCE</scope>
    <source>
        <strain evidence="3">RSA 861</strain>
    </source>
</reference>
<dbReference type="InterPro" id="IPR000535">
    <property type="entry name" value="MSP_dom"/>
</dbReference>
<feature type="transmembrane region" description="Helical" evidence="1">
    <location>
        <begin position="184"/>
        <end position="203"/>
    </location>
</feature>
<comment type="caution">
    <text evidence="3">The sequence shown here is derived from an EMBL/GenBank/DDBJ whole genome shotgun (WGS) entry which is preliminary data.</text>
</comment>
<evidence type="ECO:0000313" key="3">
    <source>
        <dbReference type="EMBL" id="KAJ1927015.1"/>
    </source>
</evidence>
<sequence>MRASCVGFKFKTNAPDKFSVKPVFGALTQLAETVEVTVRSLQPISPEDQFLIQTIHLAPEECQGLNSAKWRTFHSRRIHEGFINCRTGPSTGCSPRMTPVPSQTLYSPPSSMSAHHSMTKTRTTVTLKAATPGKRQTPIFSWRSVLEVPYLTIQLMLYLLYHAFKRISHFYSDVVVEKVRPARHQLAWALFVCLLLVVTAYPLRRILFTPSGMPGSSVVFETPQVSPQSQ</sequence>
<dbReference type="Pfam" id="PF00635">
    <property type="entry name" value="Motile_Sperm"/>
    <property type="match status" value="1"/>
</dbReference>
<protein>
    <recommendedName>
        <fullName evidence="2">MSP domain-containing protein</fullName>
    </recommendedName>
</protein>
<keyword evidence="1" id="KW-0812">Transmembrane</keyword>
<dbReference type="InterPro" id="IPR008962">
    <property type="entry name" value="PapD-like_sf"/>
</dbReference>
<keyword evidence="4" id="KW-1185">Reference proteome</keyword>
<dbReference type="InterPro" id="IPR013783">
    <property type="entry name" value="Ig-like_fold"/>
</dbReference>
<dbReference type="AlphaFoldDB" id="A0A9W8DWK7"/>
<keyword evidence="1" id="KW-1133">Transmembrane helix</keyword>
<evidence type="ECO:0000313" key="4">
    <source>
        <dbReference type="Proteomes" id="UP001150569"/>
    </source>
</evidence>
<feature type="domain" description="MSP" evidence="2">
    <location>
        <begin position="4"/>
        <end position="63"/>
    </location>
</feature>
<evidence type="ECO:0000259" key="2">
    <source>
        <dbReference type="Pfam" id="PF00635"/>
    </source>
</evidence>
<keyword evidence="1" id="KW-0472">Membrane</keyword>
<dbReference type="OrthoDB" id="75724at2759"/>
<gene>
    <name evidence="3" type="ORF">IWQ60_003312</name>
</gene>
<dbReference type="EMBL" id="JANBPT010000139">
    <property type="protein sequence ID" value="KAJ1927015.1"/>
    <property type="molecule type" value="Genomic_DNA"/>
</dbReference>
<name>A0A9W8DWK7_9FUNG</name>